<keyword evidence="1" id="KW-0472">Membrane</keyword>
<organism evidence="2">
    <name type="scientific">human gut metagenome</name>
    <dbReference type="NCBI Taxonomy" id="408170"/>
    <lineage>
        <taxon>unclassified sequences</taxon>
        <taxon>metagenomes</taxon>
        <taxon>organismal metagenomes</taxon>
    </lineage>
</organism>
<proteinExistence type="predicted"/>
<protein>
    <submittedName>
        <fullName evidence="2">Uncharacterized protein</fullName>
    </submittedName>
</protein>
<sequence length="55" mass="6247">MNSILEEDIKNIADSKLVNWEEFNNKSILITGATGLICSIMIKAFCKKEIKFKNV</sequence>
<comment type="caution">
    <text evidence="2">The sequence shown here is derived from an EMBL/GenBank/DDBJ whole genome shotgun (WGS) entry which is preliminary data.</text>
</comment>
<feature type="non-terminal residue" evidence="2">
    <location>
        <position position="55"/>
    </location>
</feature>
<dbReference type="EMBL" id="AJWZ01008327">
    <property type="protein sequence ID" value="EKC54417.1"/>
    <property type="molecule type" value="Genomic_DNA"/>
</dbReference>
<accession>K1S0W1</accession>
<evidence type="ECO:0000313" key="2">
    <source>
        <dbReference type="EMBL" id="EKC54417.1"/>
    </source>
</evidence>
<reference evidence="2" key="1">
    <citation type="journal article" date="2013" name="Environ. Microbiol.">
        <title>Microbiota from the distal guts of lean and obese adolescents exhibit partial functional redundancy besides clear differences in community structure.</title>
        <authorList>
            <person name="Ferrer M."/>
            <person name="Ruiz A."/>
            <person name="Lanza F."/>
            <person name="Haange S.B."/>
            <person name="Oberbach A."/>
            <person name="Till H."/>
            <person name="Bargiela R."/>
            <person name="Campoy C."/>
            <person name="Segura M.T."/>
            <person name="Richter M."/>
            <person name="von Bergen M."/>
            <person name="Seifert J."/>
            <person name="Suarez A."/>
        </authorList>
    </citation>
    <scope>NUCLEOTIDE SEQUENCE</scope>
</reference>
<evidence type="ECO:0000256" key="1">
    <source>
        <dbReference type="SAM" id="Phobius"/>
    </source>
</evidence>
<feature type="transmembrane region" description="Helical" evidence="1">
    <location>
        <begin position="27"/>
        <end position="46"/>
    </location>
</feature>
<gene>
    <name evidence="2" type="ORF">OBE_12100</name>
</gene>
<keyword evidence="1" id="KW-1133">Transmembrane helix</keyword>
<keyword evidence="1" id="KW-0812">Transmembrane</keyword>
<name>K1S0W1_9ZZZZ</name>
<dbReference type="AlphaFoldDB" id="K1S0W1"/>